<evidence type="ECO:0000313" key="1">
    <source>
        <dbReference type="EMBL" id="KAK3593969.1"/>
    </source>
</evidence>
<proteinExistence type="predicted"/>
<name>A0AAE0VXT6_9BIVA</name>
<keyword evidence="2" id="KW-1185">Reference proteome</keyword>
<accession>A0AAE0VXT6</accession>
<protein>
    <submittedName>
        <fullName evidence="1">Uncharacterized protein</fullName>
    </submittedName>
</protein>
<evidence type="ECO:0000313" key="2">
    <source>
        <dbReference type="Proteomes" id="UP001195483"/>
    </source>
</evidence>
<comment type="caution">
    <text evidence="1">The sequence shown here is derived from an EMBL/GenBank/DDBJ whole genome shotgun (WGS) entry which is preliminary data.</text>
</comment>
<reference evidence="1" key="2">
    <citation type="journal article" date="2021" name="Genome Biol. Evol.">
        <title>Developing a high-quality reference genome for a parasitic bivalve with doubly uniparental inheritance (Bivalvia: Unionida).</title>
        <authorList>
            <person name="Smith C.H."/>
        </authorList>
    </citation>
    <scope>NUCLEOTIDE SEQUENCE</scope>
    <source>
        <strain evidence="1">CHS0354</strain>
        <tissue evidence="1">Mantle</tissue>
    </source>
</reference>
<reference evidence="1" key="3">
    <citation type="submission" date="2023-05" db="EMBL/GenBank/DDBJ databases">
        <authorList>
            <person name="Smith C.H."/>
        </authorList>
    </citation>
    <scope>NUCLEOTIDE SEQUENCE</scope>
    <source>
        <strain evidence="1">CHS0354</strain>
        <tissue evidence="1">Mantle</tissue>
    </source>
</reference>
<organism evidence="1 2">
    <name type="scientific">Potamilus streckersoni</name>
    <dbReference type="NCBI Taxonomy" id="2493646"/>
    <lineage>
        <taxon>Eukaryota</taxon>
        <taxon>Metazoa</taxon>
        <taxon>Spiralia</taxon>
        <taxon>Lophotrochozoa</taxon>
        <taxon>Mollusca</taxon>
        <taxon>Bivalvia</taxon>
        <taxon>Autobranchia</taxon>
        <taxon>Heteroconchia</taxon>
        <taxon>Palaeoheterodonta</taxon>
        <taxon>Unionida</taxon>
        <taxon>Unionoidea</taxon>
        <taxon>Unionidae</taxon>
        <taxon>Ambleminae</taxon>
        <taxon>Lampsilini</taxon>
        <taxon>Potamilus</taxon>
    </lineage>
</organism>
<sequence length="81" mass="9117">MPVIIGLIQQMLKKYLPFVNVFCSEAEDSGISTRKIAIMDAQKEDSQKRGIKHVKSEIGKFKSAVEKVQNYACRLDKACVI</sequence>
<reference evidence="1" key="1">
    <citation type="journal article" date="2021" name="Genome Biol. Evol.">
        <title>A High-Quality Reference Genome for a Parasitic Bivalve with Doubly Uniparental Inheritance (Bivalvia: Unionida).</title>
        <authorList>
            <person name="Smith C.H."/>
        </authorList>
    </citation>
    <scope>NUCLEOTIDE SEQUENCE</scope>
    <source>
        <strain evidence="1">CHS0354</strain>
    </source>
</reference>
<gene>
    <name evidence="1" type="ORF">CHS0354_040707</name>
</gene>
<dbReference type="Proteomes" id="UP001195483">
    <property type="component" value="Unassembled WGS sequence"/>
</dbReference>
<dbReference type="AlphaFoldDB" id="A0AAE0VXT6"/>
<dbReference type="EMBL" id="JAEAOA010002342">
    <property type="protein sequence ID" value="KAK3593969.1"/>
    <property type="molecule type" value="Genomic_DNA"/>
</dbReference>